<dbReference type="PANTHER" id="PTHR13353">
    <property type="entry name" value="TRANSMEMBRANE PROTEIN 19"/>
    <property type="match status" value="1"/>
</dbReference>
<dbReference type="PANTHER" id="PTHR13353:SF5">
    <property type="entry name" value="TRANSMEMBRANE PROTEIN 19"/>
    <property type="match status" value="1"/>
</dbReference>
<comment type="subcellular location">
    <subcellularLocation>
        <location evidence="1">Membrane</location>
        <topology evidence="1">Multi-pass membrane protein</topology>
    </subcellularLocation>
</comment>
<comment type="similarity">
    <text evidence="2">Belongs to the TMEM19 family.</text>
</comment>
<accession>A0A370GNG2</accession>
<keyword evidence="3 6" id="KW-0812">Transmembrane</keyword>
<dbReference type="AlphaFoldDB" id="A0A370GNG2"/>
<evidence type="ECO:0000256" key="6">
    <source>
        <dbReference type="SAM" id="Phobius"/>
    </source>
</evidence>
<evidence type="ECO:0000256" key="5">
    <source>
        <dbReference type="ARBA" id="ARBA00023136"/>
    </source>
</evidence>
<keyword evidence="5 6" id="KW-0472">Membrane</keyword>
<keyword evidence="8" id="KW-1185">Reference proteome</keyword>
<dbReference type="GO" id="GO:0016020">
    <property type="term" value="C:membrane"/>
    <property type="evidence" value="ECO:0007669"/>
    <property type="project" value="UniProtKB-SubCell"/>
</dbReference>
<evidence type="ECO:0000256" key="2">
    <source>
        <dbReference type="ARBA" id="ARBA00009012"/>
    </source>
</evidence>
<evidence type="ECO:0000256" key="4">
    <source>
        <dbReference type="ARBA" id="ARBA00022989"/>
    </source>
</evidence>
<dbReference type="OrthoDB" id="9808500at2"/>
<organism evidence="7 8">
    <name type="scientific">Falsibacillus pallidus</name>
    <dbReference type="NCBI Taxonomy" id="493781"/>
    <lineage>
        <taxon>Bacteria</taxon>
        <taxon>Bacillati</taxon>
        <taxon>Bacillota</taxon>
        <taxon>Bacilli</taxon>
        <taxon>Bacillales</taxon>
        <taxon>Bacillaceae</taxon>
        <taxon>Falsibacillus</taxon>
    </lineage>
</organism>
<name>A0A370GNG2_9BACI</name>
<dbReference type="Pfam" id="PF01940">
    <property type="entry name" value="DUF92"/>
    <property type="match status" value="1"/>
</dbReference>
<feature type="transmembrane region" description="Helical" evidence="6">
    <location>
        <begin position="34"/>
        <end position="59"/>
    </location>
</feature>
<gene>
    <name evidence="7" type="ORF">DFR59_10316</name>
</gene>
<keyword evidence="4 6" id="KW-1133">Transmembrane helix</keyword>
<evidence type="ECO:0000313" key="7">
    <source>
        <dbReference type="EMBL" id="RDI43954.1"/>
    </source>
</evidence>
<comment type="caution">
    <text evidence="7">The sequence shown here is derived from an EMBL/GenBank/DDBJ whole genome shotgun (WGS) entry which is preliminary data.</text>
</comment>
<evidence type="ECO:0000313" key="8">
    <source>
        <dbReference type="Proteomes" id="UP000255326"/>
    </source>
</evidence>
<reference evidence="7 8" key="1">
    <citation type="submission" date="2018-07" db="EMBL/GenBank/DDBJ databases">
        <title>Genomic Encyclopedia of Type Strains, Phase IV (KMG-IV): sequencing the most valuable type-strain genomes for metagenomic binning, comparative biology and taxonomic classification.</title>
        <authorList>
            <person name="Goeker M."/>
        </authorList>
    </citation>
    <scope>NUCLEOTIDE SEQUENCE [LARGE SCALE GENOMIC DNA]</scope>
    <source>
        <strain evidence="7 8">DSM 25281</strain>
    </source>
</reference>
<dbReference type="InterPro" id="IPR002794">
    <property type="entry name" value="DUF92_TMEM19"/>
</dbReference>
<evidence type="ECO:0000256" key="1">
    <source>
        <dbReference type="ARBA" id="ARBA00004141"/>
    </source>
</evidence>
<evidence type="ECO:0000256" key="3">
    <source>
        <dbReference type="ARBA" id="ARBA00022692"/>
    </source>
</evidence>
<dbReference type="Proteomes" id="UP000255326">
    <property type="component" value="Unassembled WGS sequence"/>
</dbReference>
<proteinExistence type="inferred from homology"/>
<feature type="transmembrane region" description="Helical" evidence="6">
    <location>
        <begin position="6"/>
        <end position="22"/>
    </location>
</feature>
<protein>
    <submittedName>
        <fullName evidence="7">Uncharacterized protein (TIGR00297 family)</fullName>
    </submittedName>
</protein>
<feature type="transmembrane region" description="Helical" evidence="6">
    <location>
        <begin position="240"/>
        <end position="262"/>
    </location>
</feature>
<sequence length="263" mass="28286">MIVVIEVILLSIFIFIICTAGIKTKSLSYSGGAAAFICGEIIAVSFGLRGLLILGAFFLSSSLLSRFKASEKSQVEEIAAKGSRRDWQQVAANGGPAAIFCMANIAEPQEVWLICFCACLAAANADTWASELGVLSRGKPYSIRSFRFVQKGTSGAVSMLGTLAALAGAAFIAVISLVLFWGIGAYALIWITLSGFLGSVADTVFGAFLQVEYQCRKCKLKTEKTIHCSRTTQKVKGWKFVTNETVNFISPLLAGLLILFIYF</sequence>
<dbReference type="EMBL" id="QQAY01000003">
    <property type="protein sequence ID" value="RDI43954.1"/>
    <property type="molecule type" value="Genomic_DNA"/>
</dbReference>
<feature type="transmembrane region" description="Helical" evidence="6">
    <location>
        <begin position="187"/>
        <end position="209"/>
    </location>
</feature>
<feature type="transmembrane region" description="Helical" evidence="6">
    <location>
        <begin position="156"/>
        <end position="181"/>
    </location>
</feature>